<sequence length="92" mass="9676">MRRPPADLPPNDAVRPAPRVQAAGPTASHSAPPAPPPSVDPPKPVIRISIGRIDVRATVPPAVPMATPKPTSSQPRLSLDAFLTRRTVGGRR</sequence>
<feature type="compositionally biased region" description="Low complexity" evidence="1">
    <location>
        <begin position="22"/>
        <end position="31"/>
    </location>
</feature>
<keyword evidence="3" id="KW-1185">Reference proteome</keyword>
<organism evidence="2 3">
    <name type="scientific">Microbacterium oryzae</name>
    <dbReference type="NCBI Taxonomy" id="743009"/>
    <lineage>
        <taxon>Bacteria</taxon>
        <taxon>Bacillati</taxon>
        <taxon>Actinomycetota</taxon>
        <taxon>Actinomycetes</taxon>
        <taxon>Micrococcales</taxon>
        <taxon>Microbacteriaceae</taxon>
        <taxon>Microbacterium</taxon>
    </lineage>
</organism>
<name>A0A6I6E6V0_9MICO</name>
<protein>
    <submittedName>
        <fullName evidence="2">Uncharacterized protein</fullName>
    </submittedName>
</protein>
<accession>A0A6I6E6V0</accession>
<evidence type="ECO:0000313" key="3">
    <source>
        <dbReference type="Proteomes" id="UP000422989"/>
    </source>
</evidence>
<feature type="region of interest" description="Disordered" evidence="1">
    <location>
        <begin position="1"/>
        <end position="45"/>
    </location>
</feature>
<reference evidence="2 3" key="1">
    <citation type="submission" date="2018-09" db="EMBL/GenBank/DDBJ databases">
        <title>Whole genome sequencing of Microbacterium oryzae strain MB-10T.</title>
        <authorList>
            <person name="Das S.K."/>
        </authorList>
    </citation>
    <scope>NUCLEOTIDE SEQUENCE [LARGE SCALE GENOMIC DNA]</scope>
    <source>
        <strain evidence="2 3">MB-10</strain>
    </source>
</reference>
<dbReference type="Proteomes" id="UP000422989">
    <property type="component" value="Chromosome"/>
</dbReference>
<evidence type="ECO:0000256" key="1">
    <source>
        <dbReference type="SAM" id="MobiDB-lite"/>
    </source>
</evidence>
<gene>
    <name evidence="2" type="ORF">D7D94_04630</name>
</gene>
<feature type="compositionally biased region" description="Pro residues" evidence="1">
    <location>
        <begin position="32"/>
        <end position="44"/>
    </location>
</feature>
<dbReference type="EMBL" id="CP032550">
    <property type="protein sequence ID" value="QGU27028.1"/>
    <property type="molecule type" value="Genomic_DNA"/>
</dbReference>
<dbReference type="AlphaFoldDB" id="A0A6I6E6V0"/>
<dbReference type="KEGG" id="moj:D7D94_04630"/>
<evidence type="ECO:0000313" key="2">
    <source>
        <dbReference type="EMBL" id="QGU27028.1"/>
    </source>
</evidence>
<proteinExistence type="predicted"/>